<evidence type="ECO:0000313" key="6">
    <source>
        <dbReference type="EMBL" id="KAG0320310.1"/>
    </source>
</evidence>
<feature type="region of interest" description="Disordered" evidence="4">
    <location>
        <begin position="81"/>
        <end position="132"/>
    </location>
</feature>
<feature type="coiled-coil region" evidence="3">
    <location>
        <begin position="147"/>
        <end position="192"/>
    </location>
</feature>
<comment type="caution">
    <text evidence="6">The sequence shown here is derived from an EMBL/GenBank/DDBJ whole genome shotgun (WGS) entry which is preliminary data.</text>
</comment>
<evidence type="ECO:0000256" key="1">
    <source>
        <dbReference type="ARBA" id="ARBA00004123"/>
    </source>
</evidence>
<feature type="compositionally biased region" description="Low complexity" evidence="4">
    <location>
        <begin position="247"/>
        <end position="286"/>
    </location>
</feature>
<dbReference type="PROSITE" id="PS00036">
    <property type="entry name" value="BZIP_BASIC"/>
    <property type="match status" value="1"/>
</dbReference>
<dbReference type="Gene3D" id="1.20.5.170">
    <property type="match status" value="1"/>
</dbReference>
<name>A0A9P6RLP2_9FUNG</name>
<proteinExistence type="predicted"/>
<keyword evidence="7" id="KW-1185">Reference proteome</keyword>
<feature type="region of interest" description="Disordered" evidence="4">
    <location>
        <begin position="1"/>
        <end position="32"/>
    </location>
</feature>
<dbReference type="GO" id="GO:0000976">
    <property type="term" value="F:transcription cis-regulatory region binding"/>
    <property type="evidence" value="ECO:0007669"/>
    <property type="project" value="InterPro"/>
</dbReference>
<gene>
    <name evidence="6" type="ORF">BGZ99_004587</name>
</gene>
<reference evidence="6" key="1">
    <citation type="journal article" date="2020" name="Fungal Divers.">
        <title>Resolving the Mortierellaceae phylogeny through synthesis of multi-gene phylogenetics and phylogenomics.</title>
        <authorList>
            <person name="Vandepol N."/>
            <person name="Liber J."/>
            <person name="Desiro A."/>
            <person name="Na H."/>
            <person name="Kennedy M."/>
            <person name="Barry K."/>
            <person name="Grigoriev I.V."/>
            <person name="Miller A.N."/>
            <person name="O'Donnell K."/>
            <person name="Stajich J.E."/>
            <person name="Bonito G."/>
        </authorList>
    </citation>
    <scope>NUCLEOTIDE SEQUENCE</scope>
    <source>
        <strain evidence="6">REB-010B</strain>
    </source>
</reference>
<organism evidence="6 7">
    <name type="scientific">Dissophora globulifera</name>
    <dbReference type="NCBI Taxonomy" id="979702"/>
    <lineage>
        <taxon>Eukaryota</taxon>
        <taxon>Fungi</taxon>
        <taxon>Fungi incertae sedis</taxon>
        <taxon>Mucoromycota</taxon>
        <taxon>Mortierellomycotina</taxon>
        <taxon>Mortierellomycetes</taxon>
        <taxon>Mortierellales</taxon>
        <taxon>Mortierellaceae</taxon>
        <taxon>Dissophora</taxon>
    </lineage>
</organism>
<dbReference type="CDD" id="cd14688">
    <property type="entry name" value="bZIP_YAP"/>
    <property type="match status" value="1"/>
</dbReference>
<sequence length="653" mass="72493">MNHYANHEFSYSDDDDDDLAFQGHDDDVEMSYSSTPNLNHTLDNNHSMNLGSDSDPHYNSSSLRYLGASYGSHVGQSVFGEGRDNSNAMDNTITSSNTNTNNTGNNINTAPTSQPPEKIRKKPGRKPGPICPALRKEQNRAAQRAFRDRKERHLHQLENMIKDIKNQHFLVTSRYQREARQLKSAIESLQSENYYLREVVFAFESALSKGNHIEILKEVKQELFRRHYENKTASASEKSFSPPVPSTTPTTPATPNTSAAPATPASLTASAASMPTTPTGSATPPTQHLNSMASPNTSTFAAQDAGHSPAASMSPTLKIEAAAPRSLSQAPTIGPISLSAADGSRIHDGNIGDSYGASAGDEEHTQDEAEDQDSAEGVFSLDGDILYKAPPLFIPNHLEDGKLAAPTSPFAPLSVPRPTYRPPGTYLPKHTDYMKHPTVFDELQSSLFPPGTLESLHINMATPQEVVSDESLFAEPMSIEDRDSTTNMMSIDKKDDSRVTDLGGEWEEREGEETKEGEEGVDDNEAFVNKVAATLGMKKESVPKHRLQKEFRILVKSTPQYDPNIDPLIYRLPHDPRIDFIPCPKMRAQMIVHQHRYDVDELFELLINGAICHGSPLRRDSWQLPDEFFDRFGFLLGLEQERIRNKTWPPKNR</sequence>
<dbReference type="InterPro" id="IPR046347">
    <property type="entry name" value="bZIP_sf"/>
</dbReference>
<dbReference type="EMBL" id="JAAAIP010000289">
    <property type="protein sequence ID" value="KAG0320310.1"/>
    <property type="molecule type" value="Genomic_DNA"/>
</dbReference>
<evidence type="ECO:0000259" key="5">
    <source>
        <dbReference type="PROSITE" id="PS00036"/>
    </source>
</evidence>
<feature type="compositionally biased region" description="Low complexity" evidence="4">
    <location>
        <begin position="91"/>
        <end position="109"/>
    </location>
</feature>
<feature type="region of interest" description="Disordered" evidence="4">
    <location>
        <begin position="231"/>
        <end position="313"/>
    </location>
</feature>
<dbReference type="GO" id="GO:0090575">
    <property type="term" value="C:RNA polymerase II transcription regulator complex"/>
    <property type="evidence" value="ECO:0007669"/>
    <property type="project" value="TreeGrafter"/>
</dbReference>
<keyword evidence="3" id="KW-0175">Coiled coil</keyword>
<accession>A0A9P6RLP2</accession>
<dbReference type="OrthoDB" id="2593073at2759"/>
<feature type="domain" description="BZIP" evidence="5">
    <location>
        <begin position="135"/>
        <end position="149"/>
    </location>
</feature>
<feature type="region of interest" description="Disordered" evidence="4">
    <location>
        <begin position="496"/>
        <end position="520"/>
    </location>
</feature>
<feature type="compositionally biased region" description="Polar residues" evidence="4">
    <location>
        <begin position="287"/>
        <end position="301"/>
    </location>
</feature>
<dbReference type="Proteomes" id="UP000738325">
    <property type="component" value="Unassembled WGS sequence"/>
</dbReference>
<keyword evidence="2" id="KW-0539">Nucleus</keyword>
<evidence type="ECO:0000256" key="3">
    <source>
        <dbReference type="SAM" id="Coils"/>
    </source>
</evidence>
<dbReference type="GO" id="GO:0001228">
    <property type="term" value="F:DNA-binding transcription activator activity, RNA polymerase II-specific"/>
    <property type="evidence" value="ECO:0007669"/>
    <property type="project" value="TreeGrafter"/>
</dbReference>
<evidence type="ECO:0000313" key="7">
    <source>
        <dbReference type="Proteomes" id="UP000738325"/>
    </source>
</evidence>
<comment type="subcellular location">
    <subcellularLocation>
        <location evidence="1">Nucleus</location>
    </subcellularLocation>
</comment>
<dbReference type="SUPFAM" id="SSF57959">
    <property type="entry name" value="Leucine zipper domain"/>
    <property type="match status" value="1"/>
</dbReference>
<dbReference type="AlphaFoldDB" id="A0A9P6RLP2"/>
<dbReference type="PANTHER" id="PTHR40621">
    <property type="entry name" value="TRANSCRIPTION FACTOR KAPC-RELATED"/>
    <property type="match status" value="1"/>
</dbReference>
<dbReference type="InterPro" id="IPR004827">
    <property type="entry name" value="bZIP"/>
</dbReference>
<dbReference type="Pfam" id="PF11905">
    <property type="entry name" value="DUF3425"/>
    <property type="match status" value="1"/>
</dbReference>
<evidence type="ECO:0000256" key="4">
    <source>
        <dbReference type="SAM" id="MobiDB-lite"/>
    </source>
</evidence>
<dbReference type="InterPro" id="IPR021833">
    <property type="entry name" value="DUF3425"/>
</dbReference>
<evidence type="ECO:0000256" key="2">
    <source>
        <dbReference type="ARBA" id="ARBA00023242"/>
    </source>
</evidence>
<dbReference type="PANTHER" id="PTHR40621:SF6">
    <property type="entry name" value="AP-1-LIKE TRANSCRIPTION FACTOR YAP1-RELATED"/>
    <property type="match status" value="1"/>
</dbReference>
<feature type="region of interest" description="Disordered" evidence="4">
    <location>
        <begin position="325"/>
        <end position="374"/>
    </location>
</feature>
<protein>
    <recommendedName>
        <fullName evidence="5">BZIP domain-containing protein</fullName>
    </recommendedName>
</protein>
<dbReference type="InterPro" id="IPR050936">
    <property type="entry name" value="AP-1-like"/>
</dbReference>